<reference evidence="1 2" key="1">
    <citation type="journal article" date="2020" name="Nature">
        <title>Six reference-quality genomes reveal evolution of bat adaptations.</title>
        <authorList>
            <person name="Jebb D."/>
            <person name="Huang Z."/>
            <person name="Pippel M."/>
            <person name="Hughes G.M."/>
            <person name="Lavrichenko K."/>
            <person name="Devanna P."/>
            <person name="Winkler S."/>
            <person name="Jermiin L.S."/>
            <person name="Skirmuntt E.C."/>
            <person name="Katzourakis A."/>
            <person name="Burkitt-Gray L."/>
            <person name="Ray D.A."/>
            <person name="Sullivan K.A.M."/>
            <person name="Roscito J.G."/>
            <person name="Kirilenko B.M."/>
            <person name="Davalos L.M."/>
            <person name="Corthals A.P."/>
            <person name="Power M.L."/>
            <person name="Jones G."/>
            <person name="Ransome R.D."/>
            <person name="Dechmann D.K.N."/>
            <person name="Locatelli A.G."/>
            <person name="Puechmaille S.J."/>
            <person name="Fedrigo O."/>
            <person name="Jarvis E.D."/>
            <person name="Hiller M."/>
            <person name="Vernes S.C."/>
            <person name="Myers E.W."/>
            <person name="Teeling E.C."/>
        </authorList>
    </citation>
    <scope>NUCLEOTIDE SEQUENCE [LARGE SCALE GENOMIC DNA]</scope>
    <source>
        <strain evidence="1">MRouAeg1</strain>
        <tissue evidence="1">Muscle</tissue>
    </source>
</reference>
<accession>A0A7J8H1G7</accession>
<evidence type="ECO:0000313" key="2">
    <source>
        <dbReference type="Proteomes" id="UP000593571"/>
    </source>
</evidence>
<comment type="caution">
    <text evidence="1">The sequence shown here is derived from an EMBL/GenBank/DDBJ whole genome shotgun (WGS) entry which is preliminary data.</text>
</comment>
<keyword evidence="2" id="KW-1185">Reference proteome</keyword>
<protein>
    <submittedName>
        <fullName evidence="1">Uncharacterized protein</fullName>
    </submittedName>
</protein>
<organism evidence="1 2">
    <name type="scientific">Rousettus aegyptiacus</name>
    <name type="common">Egyptian fruit bat</name>
    <name type="synonym">Pteropus aegyptiacus</name>
    <dbReference type="NCBI Taxonomy" id="9407"/>
    <lineage>
        <taxon>Eukaryota</taxon>
        <taxon>Metazoa</taxon>
        <taxon>Chordata</taxon>
        <taxon>Craniata</taxon>
        <taxon>Vertebrata</taxon>
        <taxon>Euteleostomi</taxon>
        <taxon>Mammalia</taxon>
        <taxon>Eutheria</taxon>
        <taxon>Laurasiatheria</taxon>
        <taxon>Chiroptera</taxon>
        <taxon>Yinpterochiroptera</taxon>
        <taxon>Pteropodoidea</taxon>
        <taxon>Pteropodidae</taxon>
        <taxon>Rousettinae</taxon>
        <taxon>Rousettus</taxon>
    </lineage>
</organism>
<evidence type="ECO:0000313" key="1">
    <source>
        <dbReference type="EMBL" id="KAF6466008.1"/>
    </source>
</evidence>
<dbReference type="Proteomes" id="UP000593571">
    <property type="component" value="Unassembled WGS sequence"/>
</dbReference>
<sequence length="138" mass="15786">MGFDPRTVLQTREIWSKQLEQGSQVVPPAAGPLINVPWYVAAPVTLIRVEFAEIIFTEPLLFSLRYIYPRSTLHISPISLRSKFILIAKRYSKSLIEHLAVYRDLFLGLKGIFRVCDWSGVEGSWGRSPRENVDLIDL</sequence>
<dbReference type="AlphaFoldDB" id="A0A7J8H1G7"/>
<name>A0A7J8H1G7_ROUAE</name>
<dbReference type="EMBL" id="JACASE010000005">
    <property type="protein sequence ID" value="KAF6466008.1"/>
    <property type="molecule type" value="Genomic_DNA"/>
</dbReference>
<gene>
    <name evidence="1" type="ORF">HJG63_011342</name>
</gene>
<proteinExistence type="predicted"/>